<feature type="region of interest" description="Disordered" evidence="1">
    <location>
        <begin position="203"/>
        <end position="243"/>
    </location>
</feature>
<feature type="compositionally biased region" description="Low complexity" evidence="1">
    <location>
        <begin position="220"/>
        <end position="230"/>
    </location>
</feature>
<dbReference type="EMBL" id="VLLN01000007">
    <property type="protein sequence ID" value="TWJ19694.1"/>
    <property type="molecule type" value="Genomic_DNA"/>
</dbReference>
<evidence type="ECO:0000313" key="3">
    <source>
        <dbReference type="EMBL" id="TWJ19694.1"/>
    </source>
</evidence>
<protein>
    <submittedName>
        <fullName evidence="3">Type IV conjugative transfer system TraN protein involved in mating pair stabilization</fullName>
    </submittedName>
</protein>
<reference evidence="3 4" key="1">
    <citation type="submission" date="2019-07" db="EMBL/GenBank/DDBJ databases">
        <title>Genomic Encyclopedia of Archaeal and Bacterial Type Strains, Phase II (KMG-II): from individual species to whole genera.</title>
        <authorList>
            <person name="Goeker M."/>
        </authorList>
    </citation>
    <scope>NUCLEOTIDE SEQUENCE [LARGE SCALE GENOMIC DNA]</scope>
    <source>
        <strain evidence="3 4">ATCC BAA-1139</strain>
    </source>
</reference>
<dbReference type="Proteomes" id="UP000319449">
    <property type="component" value="Unassembled WGS sequence"/>
</dbReference>
<feature type="chain" id="PRO_5021989981" evidence="2">
    <location>
        <begin position="28"/>
        <end position="1527"/>
    </location>
</feature>
<keyword evidence="4" id="KW-1185">Reference proteome</keyword>
<evidence type="ECO:0000313" key="4">
    <source>
        <dbReference type="Proteomes" id="UP000319449"/>
    </source>
</evidence>
<gene>
    <name evidence="3" type="ORF">JN12_01495</name>
</gene>
<evidence type="ECO:0000256" key="1">
    <source>
        <dbReference type="SAM" id="MobiDB-lite"/>
    </source>
</evidence>
<sequence>MIFRLLYAVIYSLLIVALTGIPQTALAVVSCQDAINPNTSIRYIDSLAAIFGYNGKTYAIAKSATGDTSDAATFFDFSANITRAYSMTGDNTGSLKNLLSLGQYGAAMPVRIDSADTQKFILSIYGKYLGSTYIDAWKEFGAAGFTSIDGSALSYTNWASAAYAGPDPQAVIMGADGKWTSGQDGVRTTQIVQFDEVLDCAVLMPSPSDPPQPGTGSGSGSTTTQTPTPDLTKPVCGQDLNGNGYAGDPGETANCLQTAQGLLCPVGAVNCVESYSAPVCPAGSTLNTSRDMCQADATVTCDAGYTYDASIDKCVEPVTCPDGGTFNPVTDQCEKLVLNECPSGYTYDSTLDVCRKSADCAGGTLNPTKDRCEIPPTWNCPTGFSYNSTSGKCEASPYCPFGTTYNTTRDRCEAPLGSCPAGYTYNTVLDKCTAAVNCPAGGSLNGTTDKCEITSSISCPTGTTYNATTGKCESTPTCGSPGTYSTAYDLCLTPSPGAICPTGYTYNATYGTCISSPSCVGGTYSNVNNRCEATPSYSCPDASYTYNSSVGRCEKAPVCSQGTYNTTYNVCLQSIIHTCPSGYSYNSTTGRCEMTPTCPSGTTFNSITNRCEASTTSITGYTQPITGKTEIIKYKARGDTSTGITQYSTSPPALDSLSFDFILQNGQVVLKQECAWGGSGNCGCPSPHWNGWCRAGTDLTQTTSGNTLTVTATIYDWAYDWNSPYCAAGYTLADDGNGGYYCAGCPVTSSYYDYDLGQMVTYTYYNCSDTVYYPTYKVYTTGAAASAALSEFVSCPAGYTLTGPPSTSTCTTIVSQWGVQTGITDCTQAGLYSCTAPVNACNSGFTLSGSVCYQNPTCPNGSFDYGAHVCYASYTPTCPTGTTYDSSIGSCTLTPTCSNGLLDGNRDVCYQSANAGCASGYTLSGAICTATAYCASGGTLDGSIDFCKATATWNCPSGYSYSATYGQCYQTANCGAGSLNGSLDVCQQSYSRTCPSGYTLNGTTCQATPTCATGGSYNAALDLCDGGSNVCSSPLVLDPAVDKCYQTASCSGGTLNTATDKCEAAATANCGTWSWDGSAQVCYSPPVCNLGAYDATANECRATVTRNCGIYGWSSTQGKCTQQIVCPKDGGYALSNTVVYSPALDKCASDAQHTCPAGTTYNGLPIEKCEAVPVCTGDGIYNTTVHSCFLGMNTCPLGTQYSCMNNQGTMQCSPNQCFTAGASGTEQITTMDESMMQNDGQRDQNGNCLDQLYVFNGKASRCRPPGLTVGYLNNCCDSDKVGSDDMGSNISTVANGIQTAYEIGQVAYYSNLVTSGAATLTPLVGTTSVGIVTATGTTTVSGAVATGVSAAAASGSTGVAAIGSAMEAYVGALLNPATIAVAIVVMVVMKVLFGSGCDQGDIQTGMQAASKDCHYIGDYCEKKWPLVGCVQKAKSYCCFNTKMARIIHEQGRPQLVSFGTDGGWGVPSAPNCRGFTPDEFQYLDFSRIDLSEYFEDIQKDLSTKIQGAQTTIQNKVQQHFQATTGGI</sequence>
<dbReference type="OrthoDB" id="5297981at2"/>
<dbReference type="PROSITE" id="PS51257">
    <property type="entry name" value="PROKAR_LIPOPROTEIN"/>
    <property type="match status" value="1"/>
</dbReference>
<dbReference type="Pfam" id="PF06986">
    <property type="entry name" value="F_T4SS_TraN"/>
    <property type="match status" value="1"/>
</dbReference>
<feature type="signal peptide" evidence="2">
    <location>
        <begin position="1"/>
        <end position="27"/>
    </location>
</feature>
<dbReference type="InterPro" id="IPR014121">
    <property type="entry name" value="TraN_Ftype"/>
</dbReference>
<accession>A0A562VPH4</accession>
<keyword evidence="2" id="KW-0732">Signal</keyword>
<comment type="caution">
    <text evidence="3">The sequence shown here is derived from an EMBL/GenBank/DDBJ whole genome shotgun (WGS) entry which is preliminary data.</text>
</comment>
<name>A0A562VPH4_9BACT</name>
<organism evidence="3 4">
    <name type="scientific">Geobacter argillaceus</name>
    <dbReference type="NCBI Taxonomy" id="345631"/>
    <lineage>
        <taxon>Bacteria</taxon>
        <taxon>Pseudomonadati</taxon>
        <taxon>Thermodesulfobacteriota</taxon>
        <taxon>Desulfuromonadia</taxon>
        <taxon>Geobacterales</taxon>
        <taxon>Geobacteraceae</taxon>
        <taxon>Geobacter</taxon>
    </lineage>
</organism>
<proteinExistence type="predicted"/>
<dbReference type="RefSeq" id="WP_145020591.1">
    <property type="nucleotide sequence ID" value="NZ_VLLN01000007.1"/>
</dbReference>
<dbReference type="InterPro" id="IPR016187">
    <property type="entry name" value="CTDL_fold"/>
</dbReference>
<evidence type="ECO:0000256" key="2">
    <source>
        <dbReference type="SAM" id="SignalP"/>
    </source>
</evidence>
<dbReference type="SUPFAM" id="SSF56436">
    <property type="entry name" value="C-type lectin-like"/>
    <property type="match status" value="1"/>
</dbReference>